<keyword evidence="1" id="KW-0472">Membrane</keyword>
<evidence type="ECO:0000313" key="3">
    <source>
        <dbReference type="EMBL" id="MDV2469820.1"/>
    </source>
</evidence>
<reference evidence="3 4" key="1">
    <citation type="submission" date="2023-06" db="EMBL/GenBank/DDBJ databases">
        <title>Genomic Analysis of Acinetobacter Strains Recovered from South Australian Aquatic Samples provides Insights into the Circulation of Antibiotic Resistance determinants in the Environment.</title>
        <authorList>
            <person name="Tobin L."/>
            <person name="Jarocki V.M."/>
            <person name="Kenyon J."/>
            <person name="Drigo B."/>
            <person name="Donner E."/>
            <person name="Djordjevic S.P."/>
            <person name="Hamidian M."/>
        </authorList>
    </citation>
    <scope>NUCLEOTIDE SEQUENCE [LARGE SCALE GENOMIC DNA]</scope>
    <source>
        <strain evidence="3 4">SAAc652</strain>
    </source>
</reference>
<feature type="domain" description="Thoeris protein ThsA Macro" evidence="2">
    <location>
        <begin position="75"/>
        <end position="263"/>
    </location>
</feature>
<sequence length="282" mass="33062">MKVSFYNRQLVKSYLVHIGVISAFATLFCTFYKIPEDWIYAGPLFLLFLVVYFLGMIIYANKMKSVDFKIDDTKIKITVGDIFNQDGLKVIAFNEYFDTLVDDRIIARRSLNGMFIDRMKSNQISSLKLSVPELDRYIEEYDFDNEVILDRNDERKNGKKQKYKIGSMVVCGDFVLTAFSKFNENNNAVLTMPEYLEFLISFWDRINRVYAQRSVSVPIFGSGITRIVEHKSITDEDLLKIMIWTFRISEKRFKHPAKLNIVILKDKIKLINLFEIKNSYAF</sequence>
<keyword evidence="1" id="KW-1133">Transmembrane helix</keyword>
<dbReference type="Pfam" id="PF20016">
    <property type="entry name" value="ThsA_Macro"/>
    <property type="match status" value="1"/>
</dbReference>
<dbReference type="EMBL" id="JASVDY010000004">
    <property type="protein sequence ID" value="MDV2469820.1"/>
    <property type="molecule type" value="Genomic_DNA"/>
</dbReference>
<evidence type="ECO:0000256" key="1">
    <source>
        <dbReference type="SAM" id="Phobius"/>
    </source>
</evidence>
<evidence type="ECO:0000259" key="2">
    <source>
        <dbReference type="Pfam" id="PF20016"/>
    </source>
</evidence>
<dbReference type="RefSeq" id="WP_317084704.1">
    <property type="nucleotide sequence ID" value="NZ_JASVDY010000004.1"/>
</dbReference>
<comment type="caution">
    <text evidence="3">The sequence shown here is derived from an EMBL/GenBank/DDBJ whole genome shotgun (WGS) entry which is preliminary data.</text>
</comment>
<feature type="transmembrane region" description="Helical" evidence="1">
    <location>
        <begin position="14"/>
        <end position="34"/>
    </location>
</feature>
<organism evidence="3 4">
    <name type="scientific">Acinetobacter chinensis</name>
    <dbReference type="NCBI Taxonomy" id="2004650"/>
    <lineage>
        <taxon>Bacteria</taxon>
        <taxon>Pseudomonadati</taxon>
        <taxon>Pseudomonadota</taxon>
        <taxon>Gammaproteobacteria</taxon>
        <taxon>Moraxellales</taxon>
        <taxon>Moraxellaceae</taxon>
        <taxon>Acinetobacter</taxon>
    </lineage>
</organism>
<dbReference type="InterPro" id="IPR045535">
    <property type="entry name" value="ThsA_Macro"/>
</dbReference>
<keyword evidence="4" id="KW-1185">Reference proteome</keyword>
<evidence type="ECO:0000313" key="4">
    <source>
        <dbReference type="Proteomes" id="UP001278188"/>
    </source>
</evidence>
<feature type="transmembrane region" description="Helical" evidence="1">
    <location>
        <begin position="40"/>
        <end position="60"/>
    </location>
</feature>
<dbReference type="Proteomes" id="UP001278188">
    <property type="component" value="Unassembled WGS sequence"/>
</dbReference>
<name>A0ABU3WHD6_9GAMM</name>
<gene>
    <name evidence="3" type="ORF">QR674_12600</name>
</gene>
<protein>
    <submittedName>
        <fullName evidence="3">DUF6430 domain-containing protein</fullName>
    </submittedName>
</protein>
<accession>A0ABU3WHD6</accession>
<proteinExistence type="predicted"/>
<keyword evidence="1" id="KW-0812">Transmembrane</keyword>